<dbReference type="GO" id="GO:0035198">
    <property type="term" value="F:miRNA binding"/>
    <property type="evidence" value="ECO:0007669"/>
    <property type="project" value="InterPro"/>
</dbReference>
<dbReference type="Pfam" id="PF13087">
    <property type="entry name" value="AAA_12"/>
    <property type="match status" value="2"/>
</dbReference>
<feature type="zinc finger region" description="C3H1-type" evidence="4">
    <location>
        <begin position="716"/>
        <end position="747"/>
    </location>
</feature>
<dbReference type="InterPro" id="IPR001900">
    <property type="entry name" value="RNase_II/R"/>
</dbReference>
<feature type="compositionally biased region" description="Low complexity" evidence="5">
    <location>
        <begin position="255"/>
        <end position="266"/>
    </location>
</feature>
<proteinExistence type="predicted"/>
<dbReference type="InterPro" id="IPR027417">
    <property type="entry name" value="P-loop_NTPase"/>
</dbReference>
<dbReference type="Gene3D" id="3.40.50.300">
    <property type="entry name" value="P-loop containing nucleotide triphosphate hydrolases"/>
    <property type="match status" value="4"/>
</dbReference>
<reference evidence="7" key="1">
    <citation type="submission" date="2018-11" db="EMBL/GenBank/DDBJ databases">
        <authorList>
            <person name="Alioto T."/>
            <person name="Alioto T."/>
        </authorList>
    </citation>
    <scope>NUCLEOTIDE SEQUENCE</scope>
</reference>
<keyword evidence="3 4" id="KW-0862">Zinc</keyword>
<evidence type="ECO:0000256" key="3">
    <source>
        <dbReference type="ARBA" id="ARBA00022833"/>
    </source>
</evidence>
<feature type="domain" description="C3H1-type" evidence="6">
    <location>
        <begin position="716"/>
        <end position="747"/>
    </location>
</feature>
<dbReference type="Proteomes" id="UP000596742">
    <property type="component" value="Unassembled WGS sequence"/>
</dbReference>
<dbReference type="InterPro" id="IPR039691">
    <property type="entry name" value="ZC3H7A/B"/>
</dbReference>
<dbReference type="SMART" id="SM00955">
    <property type="entry name" value="RNB"/>
    <property type="match status" value="1"/>
</dbReference>
<evidence type="ECO:0000256" key="2">
    <source>
        <dbReference type="ARBA" id="ARBA00022771"/>
    </source>
</evidence>
<feature type="compositionally biased region" description="Basic and acidic residues" evidence="5">
    <location>
        <begin position="482"/>
        <end position="511"/>
    </location>
</feature>
<feature type="region of interest" description="Disordered" evidence="5">
    <location>
        <begin position="138"/>
        <end position="216"/>
    </location>
</feature>
<dbReference type="OrthoDB" id="2285229at2759"/>
<dbReference type="InterPro" id="IPR041677">
    <property type="entry name" value="DNA2/NAM7_AAA_11"/>
</dbReference>
<dbReference type="FunFam" id="3.40.50.300:FF:000419">
    <property type="entry name" value="Probable helicase with zinc finger domain"/>
    <property type="match status" value="1"/>
</dbReference>
<keyword evidence="2 4" id="KW-0863">Zinc-finger</keyword>
<dbReference type="InterPro" id="IPR012340">
    <property type="entry name" value="NA-bd_OB-fold"/>
</dbReference>
<dbReference type="InterPro" id="IPR041679">
    <property type="entry name" value="DNA2/NAM7-like_C"/>
</dbReference>
<sequence>MDPSWSNGVYAGDVPTDFDEVRKREDRRERISQYWDLLVVDQEPRVTKGTLLHLMQDLKDEGKHTLTRNFYLLFSQIEPSAVLKRICIQKLYRIAQKKHAEALKVAEMGYLKQPSVFKETVEELREIVEQHAKTYKTQVSIEKSSTVTERDEPDPEWLKGTNVKVGKKEASKNKSNKQEKVNNNLNVTPSRNVLTPISMNGDTSTESDSEYSDDRLSEDETFASTFINVKNPKIPLTKKISAASSKFDVQKPKQSTSVSDLDSFSSPGKISSTTAVSKATQQQSETQKSTRPSEKKGEKTVTLTLDDIIDVRFPLPLYDFKLACQICFKKTGDGIQGTRYVETQHTCTHDILVVKLRQKNSVNWLKVRPRIEPKFQQYGGYKLCTHFQGGRPCKVKEELCTFAHNKAEMELWTLDKQGDIQITEYINKLKSMGIMSSDQLNSIESKLKQLQKQEIPGMSYKNKKPVEIKQTVPDTPLVVQKEQVKETSRSRTETPPEPVRAPRFETKETTRHQPVGEIPPPQPPLQRRPPLLQNPPRPPMSTNQQSAMYTGQPLLSGPIINTTGPPSMFHHPMPNLSQPPPPLMQPMMPLSHPSRYAFPPPPLNRPPMFNGLPRQQHAPPVRMPTPNIQSEAPKLDYNPVIIKQGDETKPTKIIFPYKDTHEFRLLCKNCCMPGDFGQIFLHDVTHKCEEDIFVVRSRNSQIYLHVRERKNHRDFLGRYKLCNSYVYRNPSYCLYGPEVCSFAHSEIEQNLWTMEKDEQFSITEFILQNRSQRYTMMDILRKHDGNFSFICRACFNHVPMLISFMSESNNTVCSVELHPWLSSKILAHFGIDGTITMINSRGFLHKTAFFKLCKWLKYCRNSRTGDCRFAHSFVERDIWMLERDSGLSQEEIVNEVNKVLSGQEQQQQNRTQPVSVVPSTPTLASTLKSTANQPIQAKEQKRSEMEFDEESCPWVILQICSTCWKKGQKSIQDGDKDRCAKGHSNWSANKMVLLATTNKEIRPLPKKIPAGFRFLLCKGVKERNKCAYNGAGHCTFAHSEEELKIWQWMCAHDAKTPDDLFELSKEAQEKRASSEKSRIASGESVVNVQQNKVILPTHIKASTHYCPYCGVQCNSQKQWDEHCASDKHNFNVNSDKEHQWNYRQPPWGLAAINYTLCPQHDNGNKCQYSNVPDMYNLCQSAHSQEELDEWRERYEWRQMKRDMARQEQVFSFMDQLVEQYESEDSSVKVITENLLGVNVTCAESLSIYEEEKNANFTWTFIVKSRMPLERVALLYNRDRLHFNIQGSNLDRGCQIAPGTSFEDVDNSGNPCFIVTVNFNGTMFGSFSQWVVFDFGTQPVLVRKLAVEVGAKSIHEKVKSLRQKLQFDRWTSENREIVRFETKFVDELGEKLKRQYKAPLSSENVITQHTVATELNRNNYHHKMHKLLELEEITRHQIISSYNLCTQIELQNAIQGTTYLYAQSGELFAKVPLIDYLTEDTDAGKLILTSVRTVLLAPSDQHDNIVYEAVLIGKENYDLDGRGKEHIYIALSPPCVTAMNKLGYKTGSEVEVEIQFQMDRGLFCMMHHAIDCLNSSDIVFPDISRINPQWNEKQVIKVSSNILNGDQVQAVQHIVAERTGYTPPFVIYGAFGTGKTETIGQAAMVLLKERPTSKILICAQSNSAADLYITKHLDPYLQKTKQTQLLRRVYFTERRVNTVTPTVQKYCLISKDKTMFVIPSREDIQKRRIVIVTLATSLALTNLGIKDYFTHIFVDEAAQALEAETVMPLTLASETTCIILAGDHQQISPKVYSPEAMQQKFNMSLLERLHLYYDSYSNRMDKSNSLNLLLSINYRTKMEILRFISSVFYGGPDRLISQSNLQSVLEITPLMFYGVQGVEIQDMDSVSFYNTSEVQEIVERVKELYDTWPSQWGPRQAKKIGVVTPYYDQVQLIRKSLRKRHPDLGTVTVERVNNVQGKEFRALFISTVRTRSLIDTVQTNGSEVDIGDFGFLSDPKLLNTALTRAQSFVAVVGDPVALCAIGECTNVWRTYLQHCKNMKSIRPSSMTLESIKQQVSNMMNSASAKDKMTKITESRKPVNQPQPPPLSRPEKLPPWKKAAGVSNGMNGDVNHTSSESNNNVYNYSISPEGALKQLAGMDTSLIGNDIIIQLIDNLAVICNGKSKPTNTSTPSAEYLNSLVASNPFKYRQCVLKCFDNELFGQTIDVKLPNVNLITQSKCHGALPGDTVVMEMSEDGEHGSVMGVLQQGLDWSEKAFVCRVDPENTGLLIPVDQGICKMYNVVTLPHVNRVNKGHVCVYSLSKNGKINFNNYEKVSILDPGEKLFIVKFLKWDIDLDVAFGIVVGVCPINTMNSVLEVLNIDFNIPSSIENIDIDQLYPTDYTLPSDVSSTHTDMTEKWTFSISSPTEAIVNAFNIEETGDGNYVIGIHTSDVSNYITKDSPIDLVAKQHKISHLEPGRSSVPIIPSKLLENVCSFRTGIDCLALSIFLTVKKTGDIIGVDTKTSIVNSKQSFSYQEVEEILSEPASSSDYLKSCVLVLYYICGMWRQKRLGNAGLYFNLDIQEKTTPEACVLVQELLITVNYHVAQYLLNKLPDVIPLICQLPPRESVLQLWKKQYAADALNSIALTQPFLEIGNVCKCKVACTCIVSFLRQNSIRINDSFNMYQDLFGAICEAADSNAIHTIQKIVVSVESHPQLAVAFKKLKGLLDSFNYQCSGSVSLSDRCNFSLNLVNFVHMTSPADNYMDIVVHRLIKSLIYQQSTPYKVDEIRILCDVVNSSLMNKRMYEQSVNEVHLCTALHYRPLALYSVVESVNEVEIKLCFPLECGMSESLHKLSLDLLKAEDITTEKQDVLNITLHGRIYDNTGKIATMGGTSIITLNPEHKSVYATEVSSEHLVADNKARQAVSFERKFAVGNVLQVQITSNKSLGIPAPIIQLINLTPLLDICLEHRSDPVSCFSVSKDIEPISKYSDEESYKKAWLSVLNLEASERAVTAGETVIIHNIMMTWQENADYFLASFSLPLEFCRQRQLSFSCHGYFCVRYKGLDIPLDPTVNEKTALLLNNGVPVTWVGHCVLLRVDQQLDTIRVQMQLTQNSVKFPIQLMTHAAKEIPCTVEWIPKCNPDMFIEEALLLLTESSQLARDIAKHRTPVPLDGSKVPGVTTNISTLPKLDLCQEEAFNMAVTKPFTVIGGPAGTGKSMLAARLVLTFVEKNKRTPRTDLKPQVLVCGPNEESLNSVANYLLIHGSAYPKIVRVYCEDVEQKDFPTSYRSHVTGKKVLSAVMENIALHHKIRGASSQFSESIQEQDMLLQLYPDDIGQDQIDEYIATIMKAEVAELREADIIMCSCVTSARSKLRQNTNICQVIIDDCGMCTEPESMTPIILNRNIQQVTLLGDSQGLKPTVHNKAARLLGLQKSLMEPYVDKTVDLKVQYRMHDGIAELSSEIFYNNQLQSGTAHQKDNPSLSLWPNKPVIFCQVIGHEECIKDSDSMYKSLCNRNDANCTVNAVASLIRQHKVQESNVVVLSPYQAQCQLITKGLLQQGLSGIEVTTVLQAQGRQWDYVLISLVRSTPSDKIEKNPDPDWIQQFLGDLSDSNQINVMLTRARCGLIMIGNTELLGVSSLWKIIINRLQNQGQVMEAVDFQKLM</sequence>
<organism evidence="7 8">
    <name type="scientific">Mytilus galloprovincialis</name>
    <name type="common">Mediterranean mussel</name>
    <dbReference type="NCBI Taxonomy" id="29158"/>
    <lineage>
        <taxon>Eukaryota</taxon>
        <taxon>Metazoa</taxon>
        <taxon>Spiralia</taxon>
        <taxon>Lophotrochozoa</taxon>
        <taxon>Mollusca</taxon>
        <taxon>Bivalvia</taxon>
        <taxon>Autobranchia</taxon>
        <taxon>Pteriomorphia</taxon>
        <taxon>Mytilida</taxon>
        <taxon>Mytiloidea</taxon>
        <taxon>Mytilidae</taxon>
        <taxon>Mytilinae</taxon>
        <taxon>Mytilus</taxon>
    </lineage>
</organism>
<keyword evidence="1 4" id="KW-0479">Metal-binding</keyword>
<feature type="compositionally biased region" description="Polar residues" evidence="5">
    <location>
        <begin position="268"/>
        <end position="290"/>
    </location>
</feature>
<evidence type="ECO:0000313" key="8">
    <source>
        <dbReference type="Proteomes" id="UP000596742"/>
    </source>
</evidence>
<dbReference type="Pfam" id="PF13086">
    <property type="entry name" value="AAA_11"/>
    <property type="match status" value="3"/>
</dbReference>
<dbReference type="InterPro" id="IPR047187">
    <property type="entry name" value="SF1_C_Upf1"/>
</dbReference>
<dbReference type="EMBL" id="UYJE01007220">
    <property type="protein sequence ID" value="VDI52819.1"/>
    <property type="molecule type" value="Genomic_DNA"/>
</dbReference>
<feature type="region of interest" description="Disordered" evidence="5">
    <location>
        <begin position="454"/>
        <end position="544"/>
    </location>
</feature>
<feature type="compositionally biased region" description="Basic and acidic residues" evidence="5">
    <location>
        <begin position="2063"/>
        <end position="2075"/>
    </location>
</feature>
<feature type="compositionally biased region" description="Polar residues" evidence="5">
    <location>
        <begin position="138"/>
        <end position="147"/>
    </location>
</feature>
<gene>
    <name evidence="7" type="ORF">MGAL_10B009709</name>
</gene>
<dbReference type="SUPFAM" id="SSF52540">
    <property type="entry name" value="P-loop containing nucleoside triphosphate hydrolases"/>
    <property type="match status" value="2"/>
</dbReference>
<evidence type="ECO:0000313" key="7">
    <source>
        <dbReference type="EMBL" id="VDI52819.1"/>
    </source>
</evidence>
<dbReference type="GO" id="GO:0004540">
    <property type="term" value="F:RNA nuclease activity"/>
    <property type="evidence" value="ECO:0007669"/>
    <property type="project" value="InterPro"/>
</dbReference>
<feature type="compositionally biased region" description="Basic and acidic residues" evidence="5">
    <location>
        <begin position="166"/>
        <end position="180"/>
    </location>
</feature>
<feature type="region of interest" description="Disordered" evidence="5">
    <location>
        <begin position="2061"/>
        <end position="2092"/>
    </location>
</feature>
<evidence type="ECO:0000256" key="4">
    <source>
        <dbReference type="PROSITE-ProRule" id="PRU00723"/>
    </source>
</evidence>
<feature type="compositionally biased region" description="Acidic residues" evidence="5">
    <location>
        <begin position="205"/>
        <end position="216"/>
    </location>
</feature>
<dbReference type="PANTHER" id="PTHR14928:SF16">
    <property type="entry name" value="C3H1-TYPE DOMAIN-CONTAINING PROTEIN"/>
    <property type="match status" value="1"/>
</dbReference>
<evidence type="ECO:0000256" key="1">
    <source>
        <dbReference type="ARBA" id="ARBA00022723"/>
    </source>
</evidence>
<name>A0A8B6FTT6_MYTGA</name>
<dbReference type="InterPro" id="IPR000571">
    <property type="entry name" value="Znf_CCCH"/>
</dbReference>
<dbReference type="GO" id="GO:0008270">
    <property type="term" value="F:zinc ion binding"/>
    <property type="evidence" value="ECO:0007669"/>
    <property type="project" value="UniProtKB-KW"/>
</dbReference>
<feature type="compositionally biased region" description="Pro residues" evidence="5">
    <location>
        <begin position="517"/>
        <end position="539"/>
    </location>
</feature>
<feature type="region of interest" description="Disordered" evidence="5">
    <location>
        <begin position="245"/>
        <end position="299"/>
    </location>
</feature>
<protein>
    <recommendedName>
        <fullName evidence="6">C3H1-type domain-containing protein</fullName>
    </recommendedName>
</protein>
<dbReference type="SUPFAM" id="SSF50249">
    <property type="entry name" value="Nucleic acid-binding proteins"/>
    <property type="match status" value="1"/>
</dbReference>
<dbReference type="PANTHER" id="PTHR14928">
    <property type="entry name" value="MICRO-RNA BINDING ZINC FINGER CCCH DOMAIN-CONTAINING PROTEIN 7"/>
    <property type="match status" value="1"/>
</dbReference>
<accession>A0A8B6FTT6</accession>
<keyword evidence="8" id="KW-1185">Reference proteome</keyword>
<dbReference type="GO" id="GO:0035196">
    <property type="term" value="P:miRNA processing"/>
    <property type="evidence" value="ECO:0007669"/>
    <property type="project" value="TreeGrafter"/>
</dbReference>
<dbReference type="Pfam" id="PF12171">
    <property type="entry name" value="zf-C2H2_jaz"/>
    <property type="match status" value="1"/>
</dbReference>
<evidence type="ECO:0000259" key="6">
    <source>
        <dbReference type="PROSITE" id="PS50103"/>
    </source>
</evidence>
<dbReference type="SMART" id="SM00356">
    <property type="entry name" value="ZnF_C3H1"/>
    <property type="match status" value="4"/>
</dbReference>
<feature type="compositionally biased region" description="Polar residues" evidence="5">
    <location>
        <begin position="181"/>
        <end position="201"/>
    </location>
</feature>
<comment type="caution">
    <text evidence="7">The sequence shown here is derived from an EMBL/GenBank/DDBJ whole genome shotgun (WGS) entry which is preliminary data.</text>
</comment>
<dbReference type="Pfam" id="PF00773">
    <property type="entry name" value="RNB"/>
    <property type="match status" value="1"/>
</dbReference>
<dbReference type="GO" id="GO:0004386">
    <property type="term" value="F:helicase activity"/>
    <property type="evidence" value="ECO:0007669"/>
    <property type="project" value="InterPro"/>
</dbReference>
<dbReference type="InterPro" id="IPR022755">
    <property type="entry name" value="Znf_C2H2_jaz"/>
</dbReference>
<dbReference type="CDD" id="cd18808">
    <property type="entry name" value="SF1_C_Upf1"/>
    <property type="match status" value="2"/>
</dbReference>
<dbReference type="PROSITE" id="PS50103">
    <property type="entry name" value="ZF_C3H1"/>
    <property type="match status" value="1"/>
</dbReference>
<evidence type="ECO:0000256" key="5">
    <source>
        <dbReference type="SAM" id="MobiDB-lite"/>
    </source>
</evidence>